<keyword evidence="3" id="KW-1185">Reference proteome</keyword>
<name>A0A371EFG8_MUCPR</name>
<comment type="caution">
    <text evidence="2">The sequence shown here is derived from an EMBL/GenBank/DDBJ whole genome shotgun (WGS) entry which is preliminary data.</text>
</comment>
<accession>A0A371EFG8</accession>
<organism evidence="2 3">
    <name type="scientific">Mucuna pruriens</name>
    <name type="common">Velvet bean</name>
    <name type="synonym">Dolichos pruriens</name>
    <dbReference type="NCBI Taxonomy" id="157652"/>
    <lineage>
        <taxon>Eukaryota</taxon>
        <taxon>Viridiplantae</taxon>
        <taxon>Streptophyta</taxon>
        <taxon>Embryophyta</taxon>
        <taxon>Tracheophyta</taxon>
        <taxon>Spermatophyta</taxon>
        <taxon>Magnoliopsida</taxon>
        <taxon>eudicotyledons</taxon>
        <taxon>Gunneridae</taxon>
        <taxon>Pentapetalae</taxon>
        <taxon>rosids</taxon>
        <taxon>fabids</taxon>
        <taxon>Fabales</taxon>
        <taxon>Fabaceae</taxon>
        <taxon>Papilionoideae</taxon>
        <taxon>50 kb inversion clade</taxon>
        <taxon>NPAAA clade</taxon>
        <taxon>indigoferoid/millettioid clade</taxon>
        <taxon>Phaseoleae</taxon>
        <taxon>Mucuna</taxon>
    </lineage>
</organism>
<dbReference type="EMBL" id="QJKJ01014226">
    <property type="protein sequence ID" value="RDX64781.1"/>
    <property type="molecule type" value="Genomic_DNA"/>
</dbReference>
<feature type="compositionally biased region" description="Polar residues" evidence="1">
    <location>
        <begin position="19"/>
        <end position="29"/>
    </location>
</feature>
<evidence type="ECO:0000256" key="1">
    <source>
        <dbReference type="SAM" id="MobiDB-lite"/>
    </source>
</evidence>
<dbReference type="AlphaFoldDB" id="A0A371EFG8"/>
<feature type="non-terminal residue" evidence="2">
    <location>
        <position position="1"/>
    </location>
</feature>
<gene>
    <name evidence="2" type="ORF">CR513_56620</name>
</gene>
<proteinExistence type="predicted"/>
<feature type="region of interest" description="Disordered" evidence="1">
    <location>
        <begin position="1"/>
        <end position="32"/>
    </location>
</feature>
<evidence type="ECO:0000313" key="2">
    <source>
        <dbReference type="EMBL" id="RDX64781.1"/>
    </source>
</evidence>
<evidence type="ECO:0000313" key="3">
    <source>
        <dbReference type="Proteomes" id="UP000257109"/>
    </source>
</evidence>
<feature type="compositionally biased region" description="Basic and acidic residues" evidence="1">
    <location>
        <begin position="1"/>
        <end position="18"/>
    </location>
</feature>
<protein>
    <submittedName>
        <fullName evidence="2">Uncharacterized protein</fullName>
    </submittedName>
</protein>
<feature type="region of interest" description="Disordered" evidence="1">
    <location>
        <begin position="134"/>
        <end position="159"/>
    </location>
</feature>
<feature type="compositionally biased region" description="Basic residues" evidence="1">
    <location>
        <begin position="142"/>
        <end position="159"/>
    </location>
</feature>
<sequence>MVIREDGNMENKSSHKESSFNSEIDSPSDSSHDEGDLLMGKLCFIIIDGGGYVNVASLRLVEKLNLLTIVYPNLINCSGQTSVIGFYLGEYDRKVIHDGVTNRFSFVYMEQKVTLKPFSLREVSEDQLKMKIKKEKEQKNIEKKRRSRGSKEKKKRKTK</sequence>
<dbReference type="Proteomes" id="UP000257109">
    <property type="component" value="Unassembled WGS sequence"/>
</dbReference>
<reference evidence="2" key="1">
    <citation type="submission" date="2018-05" db="EMBL/GenBank/DDBJ databases">
        <title>Draft genome of Mucuna pruriens seed.</title>
        <authorList>
            <person name="Nnadi N.E."/>
            <person name="Vos R."/>
            <person name="Hasami M.H."/>
            <person name="Devisetty U.K."/>
            <person name="Aguiy J.C."/>
        </authorList>
    </citation>
    <scope>NUCLEOTIDE SEQUENCE [LARGE SCALE GENOMIC DNA]</scope>
    <source>
        <strain evidence="2">JCA_2017</strain>
    </source>
</reference>